<dbReference type="InterPro" id="IPR035906">
    <property type="entry name" value="MetI-like_sf"/>
</dbReference>
<keyword evidence="7 8" id="KW-0472">Membrane</keyword>
<sequence>MLKYWWRTKLDNGWFLTILLIFLLVSVPILYIFIQIFNPPSDTWLHIQENLLTDYVINTIVLSIGVACLTLLLGIPSAWLVSTYDFPLRRWLGWWLILPLAIPTYINAAVYKAMLGSAVMNMSGAVAVVAFVLYPYIYLISRSVFEKQSQSVLEVAKMLGKNRWQSFFNLVLPLARPAVFGGLFLVLMEVLNEYGAVKYYNINTFTKGIFRAWFSFGDVGAAVKLSACLMILVFFLVGLESWQRKKQRFHDAAFSPKPIHRIHLKGIEGWLAWVVCFVPVLFGFIIPVGQLFYWASTIWEATSFPNMYHLIGNSVWVASLSAVLITLVAILLNYAVRLSRHVWGKFLSQVATLGYAIPGAVIAIGSMMILISIDNWLSSWLPSKKGFWLNATLLGLVYAYLVRFLAVGSNPIASGWQKISQNIDHAALLSGKRRIQSLFTLHLPLLKSNIVACFILVFVDTLKELPLTLILRPFNFDTLATTTFEMADDERFAVAGVTALMIIGIGLLAIFILNKWNKE</sequence>
<dbReference type="SUPFAM" id="SSF161098">
    <property type="entry name" value="MetI-like"/>
    <property type="match status" value="2"/>
</dbReference>
<feature type="transmembrane region" description="Helical" evidence="8">
    <location>
        <begin position="56"/>
        <end position="80"/>
    </location>
</feature>
<feature type="transmembrane region" description="Helical" evidence="8">
    <location>
        <begin position="117"/>
        <end position="139"/>
    </location>
</feature>
<feature type="transmembrane region" description="Helical" evidence="8">
    <location>
        <begin position="270"/>
        <end position="295"/>
    </location>
</feature>
<feature type="transmembrane region" description="Helical" evidence="8">
    <location>
        <begin position="438"/>
        <end position="459"/>
    </location>
</feature>
<keyword evidence="4" id="KW-0997">Cell inner membrane</keyword>
<evidence type="ECO:0000256" key="5">
    <source>
        <dbReference type="ARBA" id="ARBA00022692"/>
    </source>
</evidence>
<dbReference type="Gene3D" id="1.10.3720.10">
    <property type="entry name" value="MetI-like"/>
    <property type="match status" value="2"/>
</dbReference>
<accession>A0A1I2A708</accession>
<keyword evidence="6 8" id="KW-1133">Transmembrane helix</keyword>
<keyword evidence="2 8" id="KW-0813">Transport</keyword>
<feature type="transmembrane region" description="Helical" evidence="8">
    <location>
        <begin position="315"/>
        <end position="334"/>
    </location>
</feature>
<feature type="domain" description="ABC transmembrane type-1" evidence="9">
    <location>
        <begin position="311"/>
        <end position="513"/>
    </location>
</feature>
<keyword evidence="11" id="KW-1185">Reference proteome</keyword>
<feature type="transmembrane region" description="Helical" evidence="8">
    <location>
        <begin position="492"/>
        <end position="513"/>
    </location>
</feature>
<evidence type="ECO:0000313" key="10">
    <source>
        <dbReference type="EMBL" id="SFE38693.1"/>
    </source>
</evidence>
<reference evidence="10 11" key="1">
    <citation type="submission" date="2016-10" db="EMBL/GenBank/DDBJ databases">
        <authorList>
            <person name="de Groot N.N."/>
        </authorList>
    </citation>
    <scope>NUCLEOTIDE SEQUENCE [LARGE SCALE GENOMIC DNA]</scope>
    <source>
        <strain>GEY</strain>
        <strain evidence="11">DSM 9560</strain>
    </source>
</reference>
<dbReference type="Pfam" id="PF00528">
    <property type="entry name" value="BPD_transp_1"/>
    <property type="match status" value="1"/>
</dbReference>
<feature type="transmembrane region" description="Helical" evidence="8">
    <location>
        <begin position="92"/>
        <end position="111"/>
    </location>
</feature>
<dbReference type="InterPro" id="IPR000515">
    <property type="entry name" value="MetI-like"/>
</dbReference>
<feature type="transmembrane region" description="Helical" evidence="8">
    <location>
        <begin position="221"/>
        <end position="239"/>
    </location>
</feature>
<feature type="transmembrane region" description="Helical" evidence="8">
    <location>
        <begin position="167"/>
        <end position="188"/>
    </location>
</feature>
<evidence type="ECO:0000313" key="11">
    <source>
        <dbReference type="Proteomes" id="UP000199513"/>
    </source>
</evidence>
<dbReference type="EMBL" id="FONY01000001">
    <property type="protein sequence ID" value="SFE38693.1"/>
    <property type="molecule type" value="Genomic_DNA"/>
</dbReference>
<evidence type="ECO:0000256" key="8">
    <source>
        <dbReference type="RuleBase" id="RU363032"/>
    </source>
</evidence>
<evidence type="ECO:0000256" key="7">
    <source>
        <dbReference type="ARBA" id="ARBA00023136"/>
    </source>
</evidence>
<keyword evidence="5 8" id="KW-0812">Transmembrane</keyword>
<feature type="transmembrane region" description="Helical" evidence="8">
    <location>
        <begin position="387"/>
        <end position="406"/>
    </location>
</feature>
<dbReference type="STRING" id="1003.SAMN04488541_100120"/>
<dbReference type="RefSeq" id="WP_177217211.1">
    <property type="nucleotide sequence ID" value="NZ_FONY01000001.1"/>
</dbReference>
<evidence type="ECO:0000256" key="6">
    <source>
        <dbReference type="ARBA" id="ARBA00022989"/>
    </source>
</evidence>
<feature type="transmembrane region" description="Helical" evidence="8">
    <location>
        <begin position="12"/>
        <end position="36"/>
    </location>
</feature>
<dbReference type="CDD" id="cd06261">
    <property type="entry name" value="TM_PBP2"/>
    <property type="match status" value="1"/>
</dbReference>
<comment type="subcellular location">
    <subcellularLocation>
        <location evidence="1">Cell inner membrane</location>
        <topology evidence="1">Multi-pass membrane protein</topology>
    </subcellularLocation>
    <subcellularLocation>
        <location evidence="8">Cell membrane</location>
        <topology evidence="8">Multi-pass membrane protein</topology>
    </subcellularLocation>
</comment>
<dbReference type="AlphaFoldDB" id="A0A1I2A708"/>
<feature type="domain" description="ABC transmembrane type-1" evidence="9">
    <location>
        <begin position="56"/>
        <end position="238"/>
    </location>
</feature>
<feature type="transmembrane region" description="Helical" evidence="8">
    <location>
        <begin position="346"/>
        <end position="371"/>
    </location>
</feature>
<comment type="similarity">
    <text evidence="8">Belongs to the binding-protein-dependent transport system permease family.</text>
</comment>
<dbReference type="GO" id="GO:0005886">
    <property type="term" value="C:plasma membrane"/>
    <property type="evidence" value="ECO:0007669"/>
    <property type="project" value="UniProtKB-SubCell"/>
</dbReference>
<gene>
    <name evidence="10" type="ORF">SAMN04488541_100120</name>
</gene>
<proteinExistence type="inferred from homology"/>
<name>A0A1I2A708_9BACT</name>
<dbReference type="PANTHER" id="PTHR43357">
    <property type="entry name" value="INNER MEMBRANE ABC TRANSPORTER PERMEASE PROTEIN YDCV"/>
    <property type="match status" value="1"/>
</dbReference>
<dbReference type="PANTHER" id="PTHR43357:SF3">
    <property type="entry name" value="FE(3+)-TRANSPORT SYSTEM PERMEASE PROTEIN FBPB 2"/>
    <property type="match status" value="1"/>
</dbReference>
<protein>
    <submittedName>
        <fullName evidence="10">Iron(III) transport system permease protein</fullName>
    </submittedName>
</protein>
<evidence type="ECO:0000259" key="9">
    <source>
        <dbReference type="PROSITE" id="PS50928"/>
    </source>
</evidence>
<evidence type="ECO:0000256" key="1">
    <source>
        <dbReference type="ARBA" id="ARBA00004429"/>
    </source>
</evidence>
<dbReference type="GO" id="GO:0055085">
    <property type="term" value="P:transmembrane transport"/>
    <property type="evidence" value="ECO:0007669"/>
    <property type="project" value="InterPro"/>
</dbReference>
<dbReference type="Proteomes" id="UP000199513">
    <property type="component" value="Unassembled WGS sequence"/>
</dbReference>
<keyword evidence="3" id="KW-1003">Cell membrane</keyword>
<evidence type="ECO:0000256" key="3">
    <source>
        <dbReference type="ARBA" id="ARBA00022475"/>
    </source>
</evidence>
<evidence type="ECO:0000256" key="2">
    <source>
        <dbReference type="ARBA" id="ARBA00022448"/>
    </source>
</evidence>
<dbReference type="PROSITE" id="PS50928">
    <property type="entry name" value="ABC_TM1"/>
    <property type="match status" value="2"/>
</dbReference>
<evidence type="ECO:0000256" key="4">
    <source>
        <dbReference type="ARBA" id="ARBA00022519"/>
    </source>
</evidence>
<organism evidence="10 11">
    <name type="scientific">Thermoflexibacter ruber</name>
    <dbReference type="NCBI Taxonomy" id="1003"/>
    <lineage>
        <taxon>Bacteria</taxon>
        <taxon>Pseudomonadati</taxon>
        <taxon>Bacteroidota</taxon>
        <taxon>Cytophagia</taxon>
        <taxon>Cytophagales</taxon>
        <taxon>Thermoflexibacteraceae</taxon>
        <taxon>Thermoflexibacter</taxon>
    </lineage>
</organism>